<evidence type="ECO:0000313" key="2">
    <source>
        <dbReference type="Proteomes" id="UP001060215"/>
    </source>
</evidence>
<dbReference type="Proteomes" id="UP001060215">
    <property type="component" value="Chromosome 9"/>
</dbReference>
<protein>
    <submittedName>
        <fullName evidence="1">CSC1-like protein RXW8</fullName>
    </submittedName>
</protein>
<reference evidence="1 2" key="1">
    <citation type="journal article" date="2022" name="Plant J.">
        <title>Chromosome-level genome of Camellia lanceoleosa provides a valuable resource for understanding genome evolution and self-incompatibility.</title>
        <authorList>
            <person name="Gong W."/>
            <person name="Xiao S."/>
            <person name="Wang L."/>
            <person name="Liao Z."/>
            <person name="Chang Y."/>
            <person name="Mo W."/>
            <person name="Hu G."/>
            <person name="Li W."/>
            <person name="Zhao G."/>
            <person name="Zhu H."/>
            <person name="Hu X."/>
            <person name="Ji K."/>
            <person name="Xiang X."/>
            <person name="Song Q."/>
            <person name="Yuan D."/>
            <person name="Jin S."/>
            <person name="Zhang L."/>
        </authorList>
    </citation>
    <scope>NUCLEOTIDE SEQUENCE [LARGE SCALE GENOMIC DNA]</scope>
    <source>
        <strain evidence="1">SQ_2022a</strain>
    </source>
</reference>
<evidence type="ECO:0000313" key="1">
    <source>
        <dbReference type="EMBL" id="KAI8004738.1"/>
    </source>
</evidence>
<dbReference type="EMBL" id="CM045766">
    <property type="protein sequence ID" value="KAI8004738.1"/>
    <property type="molecule type" value="Genomic_DNA"/>
</dbReference>
<sequence length="400" mass="45178">MTESLHPAATEAHPLHAPSSSCSSFSFSNLDTETLLASIGFMIVFVILVTVVQGLLHLEGLQKRLPFLSGVLKSKFIIHIVTGYLPSVVLVLFLYTVPPTMYLFSTIEGAISRSSRKKSACCKVLYFLIWNVFFVNVLSGKVIKRLSVVSSPKDVTAQLATTVPTQATFFVTYILSSGWASFSFELLQPYALLCNLFYKFILRNKEDPCTLALFIAIYLELATSMFYVFILFINVIYILNVYVTIYESGGKYWPIMHNTTIFSLVLTQIIAIGVFGLKESIVASTFTIPLIILTLLFNEYCRHMFYPIFKDDAAQVLIELDRKDELYIPLSHCENRDGNTRLQDLEDIKPGNLPIQSWMKTLFLGRFYSVHNFVANLQQNDLRTEVLGICADCRGGYDID</sequence>
<keyword evidence="2" id="KW-1185">Reference proteome</keyword>
<proteinExistence type="predicted"/>
<accession>A0ACC0GW29</accession>
<name>A0ACC0GW29_9ERIC</name>
<comment type="caution">
    <text evidence="1">The sequence shown here is derived from an EMBL/GenBank/DDBJ whole genome shotgun (WGS) entry which is preliminary data.</text>
</comment>
<gene>
    <name evidence="1" type="ORF">LOK49_LG08G02398</name>
</gene>
<organism evidence="1 2">
    <name type="scientific">Camellia lanceoleosa</name>
    <dbReference type="NCBI Taxonomy" id="1840588"/>
    <lineage>
        <taxon>Eukaryota</taxon>
        <taxon>Viridiplantae</taxon>
        <taxon>Streptophyta</taxon>
        <taxon>Embryophyta</taxon>
        <taxon>Tracheophyta</taxon>
        <taxon>Spermatophyta</taxon>
        <taxon>Magnoliopsida</taxon>
        <taxon>eudicotyledons</taxon>
        <taxon>Gunneridae</taxon>
        <taxon>Pentapetalae</taxon>
        <taxon>asterids</taxon>
        <taxon>Ericales</taxon>
        <taxon>Theaceae</taxon>
        <taxon>Camellia</taxon>
    </lineage>
</organism>